<dbReference type="Proteomes" id="UP000054323">
    <property type="component" value="Unassembled WGS sequence"/>
</dbReference>
<reference evidence="2" key="1">
    <citation type="journal article" date="2015" name="MBio">
        <title>Genome-Resolved Metagenomic Analysis Reveals Roles for Candidate Phyla and Other Microbial Community Members in Biogeochemical Transformations in Oil Reservoirs.</title>
        <authorList>
            <person name="Hu P."/>
            <person name="Tom L."/>
            <person name="Singh A."/>
            <person name="Thomas B.C."/>
            <person name="Baker B.J."/>
            <person name="Piceno Y.M."/>
            <person name="Andersen G.L."/>
            <person name="Banfield J.F."/>
        </authorList>
    </citation>
    <scope>NUCLEOTIDE SEQUENCE [LARGE SCALE GENOMIC DNA]</scope>
</reference>
<keyword evidence="1" id="KW-0547">Nucleotide-binding</keyword>
<dbReference type="EMBL" id="LGGD01000290">
    <property type="protein sequence ID" value="KUK59736.1"/>
    <property type="molecule type" value="Genomic_DNA"/>
</dbReference>
<evidence type="ECO:0000313" key="2">
    <source>
        <dbReference type="Proteomes" id="UP000054323"/>
    </source>
</evidence>
<dbReference type="PATRIC" id="fig|2198.4.peg.483"/>
<dbReference type="Gene3D" id="3.40.50.300">
    <property type="entry name" value="P-loop containing nucleotide triphosphate hydrolases"/>
    <property type="match status" value="1"/>
</dbReference>
<protein>
    <submittedName>
        <fullName evidence="1">UvrD/REP helicase</fullName>
    </submittedName>
</protein>
<dbReference type="GO" id="GO:0004386">
    <property type="term" value="F:helicase activity"/>
    <property type="evidence" value="ECO:0007669"/>
    <property type="project" value="UniProtKB-KW"/>
</dbReference>
<sequence>MSADLIRWTGGPGSGKTHQLLEDVRREVEDGRTLGDMILMTFSRSQAADLADRLARSVFPGEDRKDILRRETRFLRSTHI</sequence>
<keyword evidence="1" id="KW-0067">ATP-binding</keyword>
<proteinExistence type="predicted"/>
<keyword evidence="1" id="KW-0347">Helicase</keyword>
<accession>A0A101GK40</accession>
<organism evidence="1 2">
    <name type="scientific">Methanoculleus marisnigri</name>
    <dbReference type="NCBI Taxonomy" id="2198"/>
    <lineage>
        <taxon>Archaea</taxon>
        <taxon>Methanobacteriati</taxon>
        <taxon>Methanobacteriota</taxon>
        <taxon>Stenosarchaea group</taxon>
        <taxon>Methanomicrobia</taxon>
        <taxon>Methanomicrobiales</taxon>
        <taxon>Methanomicrobiaceae</taxon>
        <taxon>Methanoculleus</taxon>
    </lineage>
</organism>
<name>A0A101GK40_9EURY</name>
<dbReference type="InterPro" id="IPR027417">
    <property type="entry name" value="P-loop_NTPase"/>
</dbReference>
<dbReference type="SUPFAM" id="SSF52540">
    <property type="entry name" value="P-loop containing nucleoside triphosphate hydrolases"/>
    <property type="match status" value="1"/>
</dbReference>
<evidence type="ECO:0000313" key="1">
    <source>
        <dbReference type="EMBL" id="KUK59736.1"/>
    </source>
</evidence>
<dbReference type="AlphaFoldDB" id="A0A101GK40"/>
<comment type="caution">
    <text evidence="1">The sequence shown here is derived from an EMBL/GenBank/DDBJ whole genome shotgun (WGS) entry which is preliminary data.</text>
</comment>
<keyword evidence="1" id="KW-0378">Hydrolase</keyword>
<gene>
    <name evidence="1" type="ORF">XD82_1813</name>
</gene>